<dbReference type="Pfam" id="PF08863">
    <property type="entry name" value="YolD"/>
    <property type="match status" value="1"/>
</dbReference>
<dbReference type="PANTHER" id="PTHR40051:SF1">
    <property type="entry name" value="YOLD-LIKE FAMILY PROTEIN"/>
    <property type="match status" value="1"/>
</dbReference>
<dbReference type="PANTHER" id="PTHR40051">
    <property type="entry name" value="IG HYPOTHETICAL 15966"/>
    <property type="match status" value="1"/>
</dbReference>
<gene>
    <name evidence="1" type="ORF">P4U88_14520</name>
</gene>
<dbReference type="RefSeq" id="WP_327920087.1">
    <property type="nucleotide sequence ID" value="NZ_JARMDB010000009.1"/>
</dbReference>
<comment type="caution">
    <text evidence="1">The sequence shown here is derived from an EMBL/GenBank/DDBJ whole genome shotgun (WGS) entry which is preliminary data.</text>
</comment>
<organism evidence="1 2">
    <name type="scientific">Bacillus paramycoides</name>
    <dbReference type="NCBI Taxonomy" id="2026194"/>
    <lineage>
        <taxon>Bacteria</taxon>
        <taxon>Bacillati</taxon>
        <taxon>Bacillota</taxon>
        <taxon>Bacilli</taxon>
        <taxon>Bacillales</taxon>
        <taxon>Bacillaceae</taxon>
        <taxon>Bacillus</taxon>
        <taxon>Bacillus cereus group</taxon>
    </lineage>
</organism>
<name>A0ABU6MW98_9BACI</name>
<proteinExistence type="predicted"/>
<dbReference type="EMBL" id="JARMDB010000009">
    <property type="protein sequence ID" value="MED1567146.1"/>
    <property type="molecule type" value="Genomic_DNA"/>
</dbReference>
<protein>
    <submittedName>
        <fullName evidence="1">YolD-like family protein</fullName>
    </submittedName>
</protein>
<evidence type="ECO:0000313" key="2">
    <source>
        <dbReference type="Proteomes" id="UP001309448"/>
    </source>
</evidence>
<sequence>MENQSWGTPKIKGRGMVKWQAFKSIPEQYNVISQMIEEQYKIPKPFLTDDTQERIERGLNESLQNNTEILISYYRNGYINEQYITVTNIDLQTKSIACTDAFQLNMKFKIDDFRDVK</sequence>
<dbReference type="InterPro" id="IPR014962">
    <property type="entry name" value="YolD"/>
</dbReference>
<keyword evidence="2" id="KW-1185">Reference proteome</keyword>
<dbReference type="Proteomes" id="UP001309448">
    <property type="component" value="Unassembled WGS sequence"/>
</dbReference>
<accession>A0ABU6MW98</accession>
<evidence type="ECO:0000313" key="1">
    <source>
        <dbReference type="EMBL" id="MED1567146.1"/>
    </source>
</evidence>
<reference evidence="1 2" key="1">
    <citation type="submission" date="2023-03" db="EMBL/GenBank/DDBJ databases">
        <title>Bacillus Genome Sequencing.</title>
        <authorList>
            <person name="Dunlap C."/>
        </authorList>
    </citation>
    <scope>NUCLEOTIDE SEQUENCE [LARGE SCALE GENOMIC DNA]</scope>
    <source>
        <strain evidence="1 2">B-615</strain>
    </source>
</reference>